<accession>A0ABU3C0N3</accession>
<dbReference type="EMBL" id="JAVRIB010000008">
    <property type="protein sequence ID" value="MDT0635115.1"/>
    <property type="molecule type" value="Genomic_DNA"/>
</dbReference>
<name>A0ABU3C0N3_9GAMM</name>
<feature type="domain" description="DUF5666" evidence="2">
    <location>
        <begin position="406"/>
        <end position="468"/>
    </location>
</feature>
<evidence type="ECO:0000259" key="2">
    <source>
        <dbReference type="Pfam" id="PF18914"/>
    </source>
</evidence>
<reference evidence="3 4" key="1">
    <citation type="submission" date="2023-09" db="EMBL/GenBank/DDBJ databases">
        <authorList>
            <person name="Rey-Velasco X."/>
        </authorList>
    </citation>
    <scope>NUCLEOTIDE SEQUENCE [LARGE SCALE GENOMIC DNA]</scope>
    <source>
        <strain evidence="3 4">W335</strain>
    </source>
</reference>
<feature type="domain" description="DUF5666" evidence="2">
    <location>
        <begin position="39"/>
        <end position="96"/>
    </location>
</feature>
<feature type="domain" description="DUF5666" evidence="2">
    <location>
        <begin position="260"/>
        <end position="316"/>
    </location>
</feature>
<dbReference type="RefSeq" id="WP_311652973.1">
    <property type="nucleotide sequence ID" value="NZ_JAVRIB010000008.1"/>
</dbReference>
<dbReference type="Proteomes" id="UP001251857">
    <property type="component" value="Unassembled WGS sequence"/>
</dbReference>
<evidence type="ECO:0000256" key="1">
    <source>
        <dbReference type="SAM" id="MobiDB-lite"/>
    </source>
</evidence>
<evidence type="ECO:0000313" key="4">
    <source>
        <dbReference type="Proteomes" id="UP001251857"/>
    </source>
</evidence>
<dbReference type="Pfam" id="PF18914">
    <property type="entry name" value="DUF5666"/>
    <property type="match status" value="5"/>
</dbReference>
<feature type="region of interest" description="Disordered" evidence="1">
    <location>
        <begin position="455"/>
        <end position="487"/>
    </location>
</feature>
<feature type="compositionally biased region" description="Polar residues" evidence="1">
    <location>
        <begin position="457"/>
        <end position="478"/>
    </location>
</feature>
<sequence>MTGHGRTTARRASGLLLALLITACGGAGDVLLAGIEGTGVVTGFGSVFVDGVEFTTDDVSVEINGEPGSEKGLRVGDVVTVVGRRPADGTAIADRIVFDRAISGPVEAAAIANDNGAIRILEQTVLVDANTRFIGTDADALAPGNLVAVSGLRLGDTTLRATSVEQLADNGIPRSFVPDTTVVDVEGRVSNLTGSSFQLGDLTVMQDGATTLEAEAPLENGALVEVTGTRGTTDDGPLMATRVEVRSESTADRSGSVFVEGVITAFNSADDFRVDNIPAAAGSASRRDNASASLEAGLRVSLRGEFVDGRLVADSVQVEPVPDRRVTARVASINRESNRLALLGIEAAVLPDTLYVDERTGADRALRVDNLASGDSVRLAGYADRDDDFVVTRLSRISDPTSASIRGPVESRDSSSGELRVGGIRVATDTGTEFLDGSGRGISRDSFFEQARPGVTVTASGPDNAGGINNASSVQLQPAQGEDVRPQ</sequence>
<dbReference type="InterPro" id="IPR043724">
    <property type="entry name" value="DUF5666"/>
</dbReference>
<feature type="domain" description="DUF5666" evidence="2">
    <location>
        <begin position="104"/>
        <end position="165"/>
    </location>
</feature>
<organism evidence="3 4">
    <name type="scientific">Spectribacter hydrogenoxidans</name>
    <dbReference type="NCBI Taxonomy" id="3075608"/>
    <lineage>
        <taxon>Bacteria</taxon>
        <taxon>Pseudomonadati</taxon>
        <taxon>Pseudomonadota</taxon>
        <taxon>Gammaproteobacteria</taxon>
        <taxon>Salinisphaerales</taxon>
        <taxon>Salinisphaeraceae</taxon>
        <taxon>Spectribacter</taxon>
    </lineage>
</organism>
<dbReference type="PROSITE" id="PS51257">
    <property type="entry name" value="PROKAR_LIPOPROTEIN"/>
    <property type="match status" value="1"/>
</dbReference>
<feature type="region of interest" description="Disordered" evidence="1">
    <location>
        <begin position="400"/>
        <end position="419"/>
    </location>
</feature>
<gene>
    <name evidence="3" type="ORF">RM532_09095</name>
</gene>
<evidence type="ECO:0000313" key="3">
    <source>
        <dbReference type="EMBL" id="MDT0635115.1"/>
    </source>
</evidence>
<comment type="caution">
    <text evidence="3">The sequence shown here is derived from an EMBL/GenBank/DDBJ whole genome shotgun (WGS) entry which is preliminary data.</text>
</comment>
<proteinExistence type="predicted"/>
<feature type="domain" description="DUF5666" evidence="2">
    <location>
        <begin position="186"/>
        <end position="244"/>
    </location>
</feature>
<keyword evidence="4" id="KW-1185">Reference proteome</keyword>
<protein>
    <submittedName>
        <fullName evidence="3">DUF5666 domain-containing protein</fullName>
    </submittedName>
</protein>